<dbReference type="AlphaFoldDB" id="A0A835QHV8"/>
<keyword evidence="2" id="KW-0805">Transcription regulation</keyword>
<gene>
    <name evidence="9" type="ORF">HPP92_014721</name>
</gene>
<evidence type="ECO:0000256" key="1">
    <source>
        <dbReference type="ARBA" id="ARBA00004123"/>
    </source>
</evidence>
<protein>
    <recommendedName>
        <fullName evidence="8">NAC domain-containing protein</fullName>
    </recommendedName>
</protein>
<dbReference type="GO" id="GO:0005634">
    <property type="term" value="C:nucleus"/>
    <property type="evidence" value="ECO:0007669"/>
    <property type="project" value="UniProtKB-SubCell"/>
</dbReference>
<name>A0A835QHV8_VANPL</name>
<feature type="compositionally biased region" description="Polar residues" evidence="6">
    <location>
        <begin position="462"/>
        <end position="473"/>
    </location>
</feature>
<evidence type="ECO:0000256" key="4">
    <source>
        <dbReference type="ARBA" id="ARBA00023163"/>
    </source>
</evidence>
<dbReference type="Gene3D" id="2.170.150.80">
    <property type="entry name" value="NAC domain"/>
    <property type="match status" value="1"/>
</dbReference>
<dbReference type="OrthoDB" id="10260285at2759"/>
<dbReference type="GO" id="GO:0006355">
    <property type="term" value="P:regulation of DNA-templated transcription"/>
    <property type="evidence" value="ECO:0007669"/>
    <property type="project" value="InterPro"/>
</dbReference>
<evidence type="ECO:0000313" key="9">
    <source>
        <dbReference type="EMBL" id="KAG0472864.1"/>
    </source>
</evidence>
<feature type="region of interest" description="Disordered" evidence="6">
    <location>
        <begin position="454"/>
        <end position="480"/>
    </location>
</feature>
<keyword evidence="4" id="KW-0804">Transcription</keyword>
<evidence type="ECO:0000256" key="6">
    <source>
        <dbReference type="SAM" id="MobiDB-lite"/>
    </source>
</evidence>
<feature type="domain" description="NAC" evidence="8">
    <location>
        <begin position="25"/>
        <end position="175"/>
    </location>
</feature>
<evidence type="ECO:0000259" key="8">
    <source>
        <dbReference type="PROSITE" id="PS51005"/>
    </source>
</evidence>
<dbReference type="PANTHER" id="PTHR31744">
    <property type="entry name" value="PROTEIN CUP-SHAPED COTYLEDON 2-RELATED"/>
    <property type="match status" value="1"/>
</dbReference>
<dbReference type="InterPro" id="IPR003441">
    <property type="entry name" value="NAC-dom"/>
</dbReference>
<evidence type="ECO:0000313" key="10">
    <source>
        <dbReference type="Proteomes" id="UP000636800"/>
    </source>
</evidence>
<keyword evidence="5" id="KW-0539">Nucleus</keyword>
<feature type="region of interest" description="Disordered" evidence="6">
    <location>
        <begin position="1"/>
        <end position="28"/>
    </location>
</feature>
<evidence type="ECO:0000256" key="3">
    <source>
        <dbReference type="ARBA" id="ARBA00023125"/>
    </source>
</evidence>
<dbReference type="InterPro" id="IPR036093">
    <property type="entry name" value="NAC_dom_sf"/>
</dbReference>
<dbReference type="PANTHER" id="PTHR31744:SF210">
    <property type="entry name" value="NAC DOMAIN-CONTAINING PROTEIN 86-LIKE"/>
    <property type="match status" value="1"/>
</dbReference>
<keyword evidence="10" id="KW-1185">Reference proteome</keyword>
<dbReference type="PROSITE" id="PS51005">
    <property type="entry name" value="NAC"/>
    <property type="match status" value="1"/>
</dbReference>
<comment type="subcellular location">
    <subcellularLocation>
        <location evidence="1">Nucleus</location>
    </subcellularLocation>
</comment>
<dbReference type="FunFam" id="2.170.150.80:FF:000002">
    <property type="entry name" value="Nac domain-containing protein 86"/>
    <property type="match status" value="1"/>
</dbReference>
<dbReference type="Proteomes" id="UP000636800">
    <property type="component" value="Chromosome 7"/>
</dbReference>
<dbReference type="Pfam" id="PF02365">
    <property type="entry name" value="NAM"/>
    <property type="match status" value="1"/>
</dbReference>
<feature type="transmembrane region" description="Helical" evidence="7">
    <location>
        <begin position="591"/>
        <end position="614"/>
    </location>
</feature>
<evidence type="ECO:0000256" key="2">
    <source>
        <dbReference type="ARBA" id="ARBA00023015"/>
    </source>
</evidence>
<dbReference type="GO" id="GO:0003677">
    <property type="term" value="F:DNA binding"/>
    <property type="evidence" value="ECO:0007669"/>
    <property type="project" value="UniProtKB-KW"/>
</dbReference>
<comment type="caution">
    <text evidence="9">The sequence shown here is derived from an EMBL/GenBank/DDBJ whole genome shotgun (WGS) entry which is preliminary data.</text>
</comment>
<proteinExistence type="predicted"/>
<evidence type="ECO:0000256" key="7">
    <source>
        <dbReference type="SAM" id="Phobius"/>
    </source>
</evidence>
<keyword evidence="7" id="KW-0472">Membrane</keyword>
<keyword evidence="7" id="KW-0812">Transmembrane</keyword>
<accession>A0A835QHV8</accession>
<organism evidence="9 10">
    <name type="scientific">Vanilla planifolia</name>
    <name type="common">Vanilla</name>
    <dbReference type="NCBI Taxonomy" id="51239"/>
    <lineage>
        <taxon>Eukaryota</taxon>
        <taxon>Viridiplantae</taxon>
        <taxon>Streptophyta</taxon>
        <taxon>Embryophyta</taxon>
        <taxon>Tracheophyta</taxon>
        <taxon>Spermatophyta</taxon>
        <taxon>Magnoliopsida</taxon>
        <taxon>Liliopsida</taxon>
        <taxon>Asparagales</taxon>
        <taxon>Orchidaceae</taxon>
        <taxon>Vanilloideae</taxon>
        <taxon>Vanilleae</taxon>
        <taxon>Vanilla</taxon>
    </lineage>
</organism>
<dbReference type="EMBL" id="JADCNL010000007">
    <property type="protein sequence ID" value="KAG0472864.1"/>
    <property type="molecule type" value="Genomic_DNA"/>
</dbReference>
<evidence type="ECO:0000256" key="5">
    <source>
        <dbReference type="ARBA" id="ARBA00023242"/>
    </source>
</evidence>
<reference evidence="9 10" key="1">
    <citation type="journal article" date="2020" name="Nat. Food">
        <title>A phased Vanilla planifolia genome enables genetic improvement of flavour and production.</title>
        <authorList>
            <person name="Hasing T."/>
            <person name="Tang H."/>
            <person name="Brym M."/>
            <person name="Khazi F."/>
            <person name="Huang T."/>
            <person name="Chambers A.H."/>
        </authorList>
    </citation>
    <scope>NUCLEOTIDE SEQUENCE [LARGE SCALE GENOMIC DNA]</scope>
    <source>
        <tissue evidence="9">Leaf</tissue>
    </source>
</reference>
<keyword evidence="3" id="KW-0238">DNA-binding</keyword>
<dbReference type="SUPFAM" id="SSF101941">
    <property type="entry name" value="NAC domain"/>
    <property type="match status" value="1"/>
</dbReference>
<sequence length="616" mass="68815">MNSEASSSIAPKRLPLPPPADSTQLAPGFRFHPTDEELVSYYLKRKITGRPLRVDAIAEVDLYRAEPWDLPPLSRLRSRDMEWYFFTSLDRKYSNRCRNNRATKDGYWKTTGKDRPIRRRSRIIGMKKTLVYHAGRAPRGKRTNWVMHEYRLEDEDLTRDGIRQDGFVVCRIFQKSGPGPQNGAQYGAPFVEEEWEREEEEDAKLIPVNTEGDDALMGPTCQNYVQLGDFLQDQDSGIQPNDAVTLDASSEQGLSNQTENSSTFIEEIFNEEESSDYMPSKAEFSDLWDNKASSTEFLENNGLMDRLSCASFQSNGYVQLNDIFDTESTCNVATVPPDQLHGFPSANNRLCRQPDDLATVPLENFSGQTIMDNLAFHDALSLELPKLEGVTDEIYVSHLAESDFLNDIIAYYDAIENSDYVPPDFLPQQFDLVLGSSSSASKEVHVESLTKHAILEPPPGDATSSGHHWNNTETSDDESKYYPKRTLTKHLASMLGSIAAPPAFADESSALVKTGVLSSSASANAPQLTAGVIQIQNFTAMGYTESWMMGKHAEMGFFLSYGVGDSLVCKSAVHEPREKTHIGFMAAVSRVGFHMFLISALLLALSYKVGLFVYNL</sequence>
<keyword evidence="7" id="KW-1133">Transmembrane helix</keyword>